<keyword evidence="2" id="KW-1185">Reference proteome</keyword>
<comment type="caution">
    <text evidence="1">The sequence shown here is derived from an EMBL/GenBank/DDBJ whole genome shotgun (WGS) entry which is preliminary data.</text>
</comment>
<protein>
    <recommendedName>
        <fullName evidence="3">SGNH hydrolase-type esterase domain-containing protein</fullName>
    </recommendedName>
</protein>
<sequence>MMAIGDLCRLAKSTFIWVKEQFPDSLIIWSQILHRLHYRYSANTKAIERARPKLNGICAKAVLGFGGAYIKHPNIKAKYPELFYDGIHLSETGNDIFINGLQGGLEWVLSKGGLEWVLSKGGKVFPPES</sequence>
<gene>
    <name evidence="1" type="ORF">KP79_PYT07809</name>
</gene>
<reference evidence="1 2" key="1">
    <citation type="journal article" date="2017" name="Nat. Ecol. Evol.">
        <title>Scallop genome provides insights into evolution of bilaterian karyotype and development.</title>
        <authorList>
            <person name="Wang S."/>
            <person name="Zhang J."/>
            <person name="Jiao W."/>
            <person name="Li J."/>
            <person name="Xun X."/>
            <person name="Sun Y."/>
            <person name="Guo X."/>
            <person name="Huan P."/>
            <person name="Dong B."/>
            <person name="Zhang L."/>
            <person name="Hu X."/>
            <person name="Sun X."/>
            <person name="Wang J."/>
            <person name="Zhao C."/>
            <person name="Wang Y."/>
            <person name="Wang D."/>
            <person name="Huang X."/>
            <person name="Wang R."/>
            <person name="Lv J."/>
            <person name="Li Y."/>
            <person name="Zhang Z."/>
            <person name="Liu B."/>
            <person name="Lu W."/>
            <person name="Hui Y."/>
            <person name="Liang J."/>
            <person name="Zhou Z."/>
            <person name="Hou R."/>
            <person name="Li X."/>
            <person name="Liu Y."/>
            <person name="Li H."/>
            <person name="Ning X."/>
            <person name="Lin Y."/>
            <person name="Zhao L."/>
            <person name="Xing Q."/>
            <person name="Dou J."/>
            <person name="Li Y."/>
            <person name="Mao J."/>
            <person name="Guo H."/>
            <person name="Dou H."/>
            <person name="Li T."/>
            <person name="Mu C."/>
            <person name="Jiang W."/>
            <person name="Fu Q."/>
            <person name="Fu X."/>
            <person name="Miao Y."/>
            <person name="Liu J."/>
            <person name="Yu Q."/>
            <person name="Li R."/>
            <person name="Liao H."/>
            <person name="Li X."/>
            <person name="Kong Y."/>
            <person name="Jiang Z."/>
            <person name="Chourrout D."/>
            <person name="Li R."/>
            <person name="Bao Z."/>
        </authorList>
    </citation>
    <scope>NUCLEOTIDE SEQUENCE [LARGE SCALE GENOMIC DNA]</scope>
    <source>
        <strain evidence="1 2">PY_sf001</strain>
    </source>
</reference>
<evidence type="ECO:0000313" key="2">
    <source>
        <dbReference type="Proteomes" id="UP000242188"/>
    </source>
</evidence>
<dbReference type="SUPFAM" id="SSF52266">
    <property type="entry name" value="SGNH hydrolase"/>
    <property type="match status" value="1"/>
</dbReference>
<evidence type="ECO:0000313" key="1">
    <source>
        <dbReference type="EMBL" id="OWF44999.1"/>
    </source>
</evidence>
<evidence type="ECO:0008006" key="3">
    <source>
        <dbReference type="Google" id="ProtNLM"/>
    </source>
</evidence>
<name>A0A210Q8I5_MIZYE</name>
<dbReference type="AlphaFoldDB" id="A0A210Q8I5"/>
<organism evidence="1 2">
    <name type="scientific">Mizuhopecten yessoensis</name>
    <name type="common">Japanese scallop</name>
    <name type="synonym">Patinopecten yessoensis</name>
    <dbReference type="NCBI Taxonomy" id="6573"/>
    <lineage>
        <taxon>Eukaryota</taxon>
        <taxon>Metazoa</taxon>
        <taxon>Spiralia</taxon>
        <taxon>Lophotrochozoa</taxon>
        <taxon>Mollusca</taxon>
        <taxon>Bivalvia</taxon>
        <taxon>Autobranchia</taxon>
        <taxon>Pteriomorphia</taxon>
        <taxon>Pectinida</taxon>
        <taxon>Pectinoidea</taxon>
        <taxon>Pectinidae</taxon>
        <taxon>Mizuhopecten</taxon>
    </lineage>
</organism>
<accession>A0A210Q8I5</accession>
<dbReference type="EMBL" id="NEDP02004628">
    <property type="protein sequence ID" value="OWF44999.1"/>
    <property type="molecule type" value="Genomic_DNA"/>
</dbReference>
<proteinExistence type="predicted"/>
<dbReference type="Proteomes" id="UP000242188">
    <property type="component" value="Unassembled WGS sequence"/>
</dbReference>